<proteinExistence type="inferred from homology"/>
<dbReference type="Gene3D" id="3.30.110.70">
    <property type="entry name" value="Hypothetical protein apc22750. Chain B"/>
    <property type="match status" value="1"/>
</dbReference>
<gene>
    <name evidence="3" type="ORF">JOC47_002432</name>
</gene>
<dbReference type="InterPro" id="IPR002765">
    <property type="entry name" value="UPF0145_YbjQ-like"/>
</dbReference>
<evidence type="ECO:0000313" key="4">
    <source>
        <dbReference type="Proteomes" id="UP000774000"/>
    </source>
</evidence>
<dbReference type="Proteomes" id="UP000774000">
    <property type="component" value="Unassembled WGS sequence"/>
</dbReference>
<sequence>MLITNNDQIPEQEISQNLGLVKGNTIRAKHLGNDILAALRNLIGGEVKGYTKMISEARNQAIERMKKEASRKDADAVINVRFTTSQVMSGAAEILVYGTAVKLKPNSS</sequence>
<dbReference type="Pfam" id="PF01906">
    <property type="entry name" value="YbjQ_1"/>
    <property type="match status" value="1"/>
</dbReference>
<name>A0A938XTQ1_9FIRM</name>
<dbReference type="RefSeq" id="WP_204702315.1">
    <property type="nucleotide sequence ID" value="NZ_JAFBDQ010000014.1"/>
</dbReference>
<dbReference type="EMBL" id="JAFBDQ010000014">
    <property type="protein sequence ID" value="MBM7557566.1"/>
    <property type="molecule type" value="Genomic_DNA"/>
</dbReference>
<evidence type="ECO:0000313" key="3">
    <source>
        <dbReference type="EMBL" id="MBM7557566.1"/>
    </source>
</evidence>
<evidence type="ECO:0000256" key="1">
    <source>
        <dbReference type="ARBA" id="ARBA00010751"/>
    </source>
</evidence>
<comment type="similarity">
    <text evidence="1 2">Belongs to the UPF0145 family.</text>
</comment>
<keyword evidence="4" id="KW-1185">Reference proteome</keyword>
<evidence type="ECO:0000256" key="2">
    <source>
        <dbReference type="HAMAP-Rule" id="MF_00338"/>
    </source>
</evidence>
<dbReference type="HAMAP" id="MF_00338">
    <property type="entry name" value="UPF0145"/>
    <property type="match status" value="1"/>
</dbReference>
<reference evidence="3" key="1">
    <citation type="submission" date="2021-01" db="EMBL/GenBank/DDBJ databases">
        <title>Genomic Encyclopedia of Type Strains, Phase IV (KMG-IV): sequencing the most valuable type-strain genomes for metagenomic binning, comparative biology and taxonomic classification.</title>
        <authorList>
            <person name="Goeker M."/>
        </authorList>
    </citation>
    <scope>NUCLEOTIDE SEQUENCE</scope>
    <source>
        <strain evidence="3">DSM 23230</strain>
    </source>
</reference>
<dbReference type="SUPFAM" id="SSF117782">
    <property type="entry name" value="YbjQ-like"/>
    <property type="match status" value="1"/>
</dbReference>
<organism evidence="3 4">
    <name type="scientific">Halanaerobacter jeridensis</name>
    <dbReference type="NCBI Taxonomy" id="706427"/>
    <lineage>
        <taxon>Bacteria</taxon>
        <taxon>Bacillati</taxon>
        <taxon>Bacillota</taxon>
        <taxon>Clostridia</taxon>
        <taxon>Halanaerobiales</taxon>
        <taxon>Halobacteroidaceae</taxon>
        <taxon>Halanaerobacter</taxon>
    </lineage>
</organism>
<accession>A0A938XTQ1</accession>
<dbReference type="PANTHER" id="PTHR34068:SF2">
    <property type="entry name" value="UPF0145 PROTEIN SCO3412"/>
    <property type="match status" value="1"/>
</dbReference>
<dbReference type="AlphaFoldDB" id="A0A938XTQ1"/>
<dbReference type="PANTHER" id="PTHR34068">
    <property type="entry name" value="UPF0145 PROTEIN YBJQ"/>
    <property type="match status" value="1"/>
</dbReference>
<comment type="caution">
    <text evidence="3">The sequence shown here is derived from an EMBL/GenBank/DDBJ whole genome shotgun (WGS) entry which is preliminary data.</text>
</comment>
<dbReference type="InterPro" id="IPR035439">
    <property type="entry name" value="UPF0145_dom_sf"/>
</dbReference>
<protein>
    <recommendedName>
        <fullName evidence="2">UPF0145 protein JOC47_002432</fullName>
    </recommendedName>
</protein>